<dbReference type="GeneID" id="9585642"/>
<evidence type="ECO:0000256" key="1">
    <source>
        <dbReference type="SAM" id="MobiDB-lite"/>
    </source>
</evidence>
<gene>
    <name evidence="2" type="ORF">SCHCODRAFT_75453</name>
</gene>
<dbReference type="AlphaFoldDB" id="D8PX69"/>
<feature type="region of interest" description="Disordered" evidence="1">
    <location>
        <begin position="1"/>
        <end position="26"/>
    </location>
</feature>
<evidence type="ECO:0000313" key="3">
    <source>
        <dbReference type="Proteomes" id="UP000007431"/>
    </source>
</evidence>
<dbReference type="InParanoid" id="D8PX69"/>
<dbReference type="eggNOG" id="ENOG502SSMX">
    <property type="taxonomic scope" value="Eukaryota"/>
</dbReference>
<reference evidence="2 3" key="1">
    <citation type="journal article" date="2010" name="Nat. Biotechnol.">
        <title>Genome sequence of the model mushroom Schizophyllum commune.</title>
        <authorList>
            <person name="Ohm R.A."/>
            <person name="de Jong J.F."/>
            <person name="Lugones L.G."/>
            <person name="Aerts A."/>
            <person name="Kothe E."/>
            <person name="Stajich J.E."/>
            <person name="de Vries R.P."/>
            <person name="Record E."/>
            <person name="Levasseur A."/>
            <person name="Baker S.E."/>
            <person name="Bartholomew K.A."/>
            <person name="Coutinho P.M."/>
            <person name="Erdmann S."/>
            <person name="Fowler T.J."/>
            <person name="Gathman A.C."/>
            <person name="Lombard V."/>
            <person name="Henrissat B."/>
            <person name="Knabe N."/>
            <person name="Kuees U."/>
            <person name="Lilly W.W."/>
            <person name="Lindquist E."/>
            <person name="Lucas S."/>
            <person name="Magnuson J.K."/>
            <person name="Piumi F."/>
            <person name="Raudaskoski M."/>
            <person name="Salamov A."/>
            <person name="Schmutz J."/>
            <person name="Schwarze F.W.M.R."/>
            <person name="vanKuyk P.A."/>
            <person name="Horton J.S."/>
            <person name="Grigoriev I.V."/>
            <person name="Woesten H.A.B."/>
        </authorList>
    </citation>
    <scope>NUCLEOTIDE SEQUENCE [LARGE SCALE GENOMIC DNA]</scope>
    <source>
        <strain evidence="3">H4-8 / FGSC 9210</strain>
    </source>
</reference>
<proteinExistence type="predicted"/>
<feature type="compositionally biased region" description="Polar residues" evidence="1">
    <location>
        <begin position="12"/>
        <end position="21"/>
    </location>
</feature>
<name>D8PX69_SCHCM</name>
<dbReference type="HOGENOM" id="CLU_119113_0_0_1"/>
<dbReference type="OMA" id="CTIREPK"/>
<dbReference type="KEGG" id="scm:SCHCO_02615850"/>
<accession>D8PX69</accession>
<sequence>MRHHKEQATVAKPNQVTSTSGDAPISHAGIAENLTTSKRLPLQQHDEYVCTGGVNAAVLLRATRTQLMQTAELLGANALVDEHWEVTITCPKNKRSGSYRVVVTYTANATRSSARDPRKPVALEQAKGVDGLMTIVRRNED</sequence>
<dbReference type="Proteomes" id="UP000007431">
    <property type="component" value="Unassembled WGS sequence"/>
</dbReference>
<dbReference type="OrthoDB" id="3261081at2759"/>
<dbReference type="VEuPathDB" id="FungiDB:SCHCODRAFT_02615850"/>
<organism evidence="3">
    <name type="scientific">Schizophyllum commune (strain H4-8 / FGSC 9210)</name>
    <name type="common">Split gill fungus</name>
    <dbReference type="NCBI Taxonomy" id="578458"/>
    <lineage>
        <taxon>Eukaryota</taxon>
        <taxon>Fungi</taxon>
        <taxon>Dikarya</taxon>
        <taxon>Basidiomycota</taxon>
        <taxon>Agaricomycotina</taxon>
        <taxon>Agaricomycetes</taxon>
        <taxon>Agaricomycetidae</taxon>
        <taxon>Agaricales</taxon>
        <taxon>Schizophyllaceae</taxon>
        <taxon>Schizophyllum</taxon>
    </lineage>
</organism>
<protein>
    <submittedName>
        <fullName evidence="2">Expressed protein</fullName>
    </submittedName>
</protein>
<dbReference type="EMBL" id="GL377304">
    <property type="protein sequence ID" value="EFI99617.1"/>
    <property type="molecule type" value="Genomic_DNA"/>
</dbReference>
<evidence type="ECO:0000313" key="2">
    <source>
        <dbReference type="EMBL" id="EFI99617.1"/>
    </source>
</evidence>
<keyword evidence="3" id="KW-1185">Reference proteome</keyword>